<feature type="non-terminal residue" evidence="4">
    <location>
        <position position="1"/>
    </location>
</feature>
<feature type="transmembrane region" description="Helical" evidence="3">
    <location>
        <begin position="69"/>
        <end position="88"/>
    </location>
</feature>
<dbReference type="AlphaFoldDB" id="A0A1R3L5J8"/>
<keyword evidence="2" id="KW-0813">Transport</keyword>
<accession>A0A1R3L5J8</accession>
<dbReference type="Proteomes" id="UP000243459">
    <property type="component" value="Unassembled WGS sequence"/>
</dbReference>
<sequence>SSRVMTEITKGEAIRSPTEFYTFQEKVAEISCVKGTVLDLGGSQRSLFIIVCTLTKCSFMNMARDWGNYWLSLVIYIVIAICIETIYFKPGFFGERGSMALIVRLHLSLAESNGDES</sequence>
<keyword evidence="3" id="KW-0812">Transmembrane</keyword>
<dbReference type="PANTHER" id="PTHR48042">
    <property type="entry name" value="ABC TRANSPORTER G FAMILY MEMBER 11"/>
    <property type="match status" value="1"/>
</dbReference>
<dbReference type="PANTHER" id="PTHR48042:SF11">
    <property type="entry name" value="ABC TRANSPORTER G FAMILY MEMBER 11"/>
    <property type="match status" value="1"/>
</dbReference>
<evidence type="ECO:0000256" key="3">
    <source>
        <dbReference type="SAM" id="Phobius"/>
    </source>
</evidence>
<keyword evidence="3" id="KW-1133">Transmembrane helix</keyword>
<protein>
    <submittedName>
        <fullName evidence="4">Uncharacterized protein</fullName>
    </submittedName>
</protein>
<evidence type="ECO:0000256" key="1">
    <source>
        <dbReference type="ARBA" id="ARBA00005814"/>
    </source>
</evidence>
<organism evidence="4 5">
    <name type="scientific">Asparagus officinalis</name>
    <name type="common">Garden asparagus</name>
    <dbReference type="NCBI Taxonomy" id="4686"/>
    <lineage>
        <taxon>Eukaryota</taxon>
        <taxon>Viridiplantae</taxon>
        <taxon>Streptophyta</taxon>
        <taxon>Embryophyta</taxon>
        <taxon>Tracheophyta</taxon>
        <taxon>Spermatophyta</taxon>
        <taxon>Magnoliopsida</taxon>
        <taxon>Liliopsida</taxon>
        <taxon>Asparagales</taxon>
        <taxon>Asparagaceae</taxon>
        <taxon>Asparagoideae</taxon>
        <taxon>Asparagus</taxon>
    </lineage>
</organism>
<name>A0A1R3L5J8_ASPOF</name>
<keyword evidence="5" id="KW-1185">Reference proteome</keyword>
<dbReference type="InterPro" id="IPR052215">
    <property type="entry name" value="Plant_ABCG"/>
</dbReference>
<evidence type="ECO:0000313" key="5">
    <source>
        <dbReference type="Proteomes" id="UP000243459"/>
    </source>
</evidence>
<dbReference type="EMBL" id="KV864026">
    <property type="protein sequence ID" value="ONK54878.1"/>
    <property type="molecule type" value="Genomic_DNA"/>
</dbReference>
<evidence type="ECO:0000313" key="4">
    <source>
        <dbReference type="EMBL" id="ONK54878.1"/>
    </source>
</evidence>
<comment type="similarity">
    <text evidence="1">Belongs to the ABC transporter superfamily. ABCG family. Eye pigment precursor importer (TC 3.A.1.204) subfamily.</text>
</comment>
<dbReference type="Gramene" id="ONK54878">
    <property type="protein sequence ID" value="ONK54878"/>
    <property type="gene ID" value="A4U43_UnF10170"/>
</dbReference>
<gene>
    <name evidence="4" type="ORF">A4U43_UnF10170</name>
</gene>
<keyword evidence="3" id="KW-0472">Membrane</keyword>
<evidence type="ECO:0000256" key="2">
    <source>
        <dbReference type="ARBA" id="ARBA00022448"/>
    </source>
</evidence>
<reference evidence="5" key="1">
    <citation type="journal article" date="2017" name="Nat. Commun.">
        <title>The asparagus genome sheds light on the origin and evolution of a young Y chromosome.</title>
        <authorList>
            <person name="Harkess A."/>
            <person name="Zhou J."/>
            <person name="Xu C."/>
            <person name="Bowers J.E."/>
            <person name="Van der Hulst R."/>
            <person name="Ayyampalayam S."/>
            <person name="Mercati F."/>
            <person name="Riccardi P."/>
            <person name="McKain M.R."/>
            <person name="Kakrana A."/>
            <person name="Tang H."/>
            <person name="Ray J."/>
            <person name="Groenendijk J."/>
            <person name="Arikit S."/>
            <person name="Mathioni S.M."/>
            <person name="Nakano M."/>
            <person name="Shan H."/>
            <person name="Telgmann-Rauber A."/>
            <person name="Kanno A."/>
            <person name="Yue Z."/>
            <person name="Chen H."/>
            <person name="Li W."/>
            <person name="Chen Y."/>
            <person name="Xu X."/>
            <person name="Zhang Y."/>
            <person name="Luo S."/>
            <person name="Chen H."/>
            <person name="Gao J."/>
            <person name="Mao Z."/>
            <person name="Pires J.C."/>
            <person name="Luo M."/>
            <person name="Kudrna D."/>
            <person name="Wing R.A."/>
            <person name="Meyers B.C."/>
            <person name="Yi K."/>
            <person name="Kong H."/>
            <person name="Lavrijsen P."/>
            <person name="Sunseri F."/>
            <person name="Falavigna A."/>
            <person name="Ye Y."/>
            <person name="Leebens-Mack J.H."/>
            <person name="Chen G."/>
        </authorList>
    </citation>
    <scope>NUCLEOTIDE SEQUENCE [LARGE SCALE GENOMIC DNA]</scope>
    <source>
        <strain evidence="5">cv. DH0086</strain>
    </source>
</reference>
<proteinExistence type="inferred from homology"/>